<dbReference type="InterPro" id="IPR000568">
    <property type="entry name" value="ATP_synth_F0_asu"/>
</dbReference>
<dbReference type="RefSeq" id="WP_349775584.1">
    <property type="nucleotide sequence ID" value="NZ_BSEC01000005.1"/>
</dbReference>
<feature type="repeat" description="TPR" evidence="14">
    <location>
        <begin position="110"/>
        <end position="143"/>
    </location>
</feature>
<evidence type="ECO:0000256" key="9">
    <source>
        <dbReference type="ARBA" id="ARBA00022989"/>
    </source>
</evidence>
<dbReference type="PANTHER" id="PTHR44858:SF1">
    <property type="entry name" value="UDP-N-ACETYLGLUCOSAMINE--PEPTIDE N-ACETYLGLUCOSAMINYLTRANSFERASE SPINDLY-RELATED"/>
    <property type="match status" value="1"/>
</dbReference>
<dbReference type="PROSITE" id="PS50293">
    <property type="entry name" value="TPR_REGION"/>
    <property type="match status" value="2"/>
</dbReference>
<comment type="similarity">
    <text evidence="2 13 15">Belongs to the ATPase A chain family.</text>
</comment>
<comment type="function">
    <text evidence="13 15">Key component of the proton channel; it plays a direct role in the translocation of protons across the membrane.</text>
</comment>
<dbReference type="GO" id="GO:0046813">
    <property type="term" value="P:receptor-mediated virion attachment to host cell"/>
    <property type="evidence" value="ECO:0007669"/>
    <property type="project" value="TreeGrafter"/>
</dbReference>
<dbReference type="GO" id="GO:0045259">
    <property type="term" value="C:proton-transporting ATP synthase complex"/>
    <property type="evidence" value="ECO:0007669"/>
    <property type="project" value="UniProtKB-KW"/>
</dbReference>
<dbReference type="Gene3D" id="1.25.40.10">
    <property type="entry name" value="Tetratricopeptide repeat domain"/>
    <property type="match status" value="3"/>
</dbReference>
<evidence type="ECO:0000256" key="8">
    <source>
        <dbReference type="ARBA" id="ARBA00022803"/>
    </source>
</evidence>
<feature type="transmembrane region" description="Helical" evidence="13">
    <location>
        <begin position="502"/>
        <end position="523"/>
    </location>
</feature>
<feature type="transmembrane region" description="Helical" evidence="13">
    <location>
        <begin position="380"/>
        <end position="400"/>
    </location>
</feature>
<evidence type="ECO:0000256" key="13">
    <source>
        <dbReference type="HAMAP-Rule" id="MF_01393"/>
    </source>
</evidence>
<sequence>MALTWAAGPSLLRYVVNLRPGIFSALAVAVLLMSAAASFSQSGQIGECFSSKLERRIEGCSKIIVKGRRESKSNRIAAYLNRGEAYRARGDLDRAIADVEHALQLDPRSAAAYATRAAVLYDKQGYDRAIADYTRALASQPHFVLALLGRAEAFQARKEWDAAIADYGRVLEIDPDLVKAYVGRGDAYLANGDVDRALTDITEAIRRDPKSAELHWKRGTLFRSKGDLDNALRDLSEAIQLNPEFLQARVDRADVYRAQGNLPLARQDLEAALRLDPHFRPAVEASDRLSKLVEGQKTTRAPARKHSPLESAVIFQIGPVPITRPVVTTWAIMLALAIGSWLVTRSLPSVPDRRAAVLELIVMGVMQQIEDVLQKDPRPYLSLLGTLFIFLVAANLSSLVPGAEAPTSKLETPAALALIVFFSVHYFGIRSRGFLKYLSSFAEPKLIMLPLNIVSEVTRTFSLMVRLFGNVMSGEFMIGLVVALAGLFVPVPLMLLEGLLGIIQAYIFTVLATVFIGAAIGSVEKG</sequence>
<keyword evidence="12 13" id="KW-0066">ATP synthesis</keyword>
<feature type="repeat" description="TPR" evidence="14">
    <location>
        <begin position="76"/>
        <end position="109"/>
    </location>
</feature>
<feature type="transmembrane region" description="Helical" evidence="13">
    <location>
        <begin position="476"/>
        <end position="496"/>
    </location>
</feature>
<dbReference type="SUPFAM" id="SSF48452">
    <property type="entry name" value="TPR-like"/>
    <property type="match status" value="1"/>
</dbReference>
<dbReference type="InterPro" id="IPR019734">
    <property type="entry name" value="TPR_rpt"/>
</dbReference>
<proteinExistence type="inferred from homology"/>
<dbReference type="Pfam" id="PF00119">
    <property type="entry name" value="ATP-synt_A"/>
    <property type="match status" value="1"/>
</dbReference>
<keyword evidence="3 13" id="KW-0813">Transport</keyword>
<dbReference type="PANTHER" id="PTHR44858">
    <property type="entry name" value="TETRATRICOPEPTIDE REPEAT PROTEIN 6"/>
    <property type="match status" value="1"/>
</dbReference>
<evidence type="ECO:0000313" key="16">
    <source>
        <dbReference type="EMBL" id="GLI95839.1"/>
    </source>
</evidence>
<comment type="caution">
    <text evidence="16">The sequence shown here is derived from an EMBL/GenBank/DDBJ whole genome shotgun (WGS) entry which is preliminary data.</text>
</comment>
<gene>
    <name evidence="13" type="primary">atpB</name>
    <name evidence="16" type="ORF">LMG27198_48310</name>
</gene>
<dbReference type="AlphaFoldDB" id="A0A9W6GZM4"/>
<reference evidence="16" key="1">
    <citation type="journal article" date="2023" name="Int. J. Syst. Evol. Microbiol.">
        <title>Methylocystis iwaonis sp. nov., a type II methane-oxidizing bacterium from surface soil of a rice paddy field in Japan, and emended description of the genus Methylocystis (ex Whittenbury et al. 1970) Bowman et al. 1993.</title>
        <authorList>
            <person name="Kaise H."/>
            <person name="Sawadogo J.B."/>
            <person name="Alam M.S."/>
            <person name="Ueno C."/>
            <person name="Dianou D."/>
            <person name="Shinjo R."/>
            <person name="Asakawa S."/>
        </authorList>
    </citation>
    <scope>NUCLEOTIDE SEQUENCE</scope>
    <source>
        <strain evidence="16">LMG27198</strain>
    </source>
</reference>
<protein>
    <recommendedName>
        <fullName evidence="13 15">ATP synthase subunit a</fullName>
    </recommendedName>
    <alternativeName>
        <fullName evidence="13">ATP synthase F0 sector subunit a</fullName>
    </alternativeName>
    <alternativeName>
        <fullName evidence="13">F-ATPase subunit 6</fullName>
    </alternativeName>
</protein>
<evidence type="ECO:0000256" key="6">
    <source>
        <dbReference type="ARBA" id="ARBA00022737"/>
    </source>
</evidence>
<dbReference type="NCBIfam" id="TIGR01131">
    <property type="entry name" value="ATP_synt_6_or_A"/>
    <property type="match status" value="1"/>
</dbReference>
<dbReference type="HAMAP" id="MF_01393">
    <property type="entry name" value="ATP_synth_a_bact"/>
    <property type="match status" value="1"/>
</dbReference>
<feature type="transmembrane region" description="Helical" evidence="13">
    <location>
        <begin position="412"/>
        <end position="429"/>
    </location>
</feature>
<evidence type="ECO:0000256" key="15">
    <source>
        <dbReference type="RuleBase" id="RU000483"/>
    </source>
</evidence>
<evidence type="ECO:0000256" key="4">
    <source>
        <dbReference type="ARBA" id="ARBA00022547"/>
    </source>
</evidence>
<dbReference type="InterPro" id="IPR011990">
    <property type="entry name" value="TPR-like_helical_dom_sf"/>
</dbReference>
<keyword evidence="11 13" id="KW-0472">Membrane</keyword>
<keyword evidence="5 13" id="KW-0812">Transmembrane</keyword>
<evidence type="ECO:0000256" key="3">
    <source>
        <dbReference type="ARBA" id="ARBA00022448"/>
    </source>
</evidence>
<dbReference type="SMART" id="SM00028">
    <property type="entry name" value="TPR"/>
    <property type="match status" value="6"/>
</dbReference>
<keyword evidence="17" id="KW-1185">Reference proteome</keyword>
<evidence type="ECO:0000256" key="2">
    <source>
        <dbReference type="ARBA" id="ARBA00006810"/>
    </source>
</evidence>
<dbReference type="CDD" id="cd00310">
    <property type="entry name" value="ATP-synt_Fo_a_6"/>
    <property type="match status" value="1"/>
</dbReference>
<keyword evidence="4 13" id="KW-0138">CF(0)</keyword>
<dbReference type="InterPro" id="IPR035908">
    <property type="entry name" value="F0_ATP_A_sf"/>
</dbReference>
<evidence type="ECO:0000256" key="7">
    <source>
        <dbReference type="ARBA" id="ARBA00022781"/>
    </source>
</evidence>
<dbReference type="Proteomes" id="UP001144323">
    <property type="component" value="Unassembled WGS sequence"/>
</dbReference>
<feature type="repeat" description="TPR" evidence="14">
    <location>
        <begin position="246"/>
        <end position="279"/>
    </location>
</feature>
<evidence type="ECO:0000313" key="17">
    <source>
        <dbReference type="Proteomes" id="UP001144323"/>
    </source>
</evidence>
<keyword evidence="8 14" id="KW-0802">TPR repeat</keyword>
<dbReference type="GO" id="GO:0046933">
    <property type="term" value="F:proton-transporting ATP synthase activity, rotational mechanism"/>
    <property type="evidence" value="ECO:0007669"/>
    <property type="project" value="UniProtKB-UniRule"/>
</dbReference>
<dbReference type="SUPFAM" id="SSF81336">
    <property type="entry name" value="F1F0 ATP synthase subunit A"/>
    <property type="match status" value="1"/>
</dbReference>
<feature type="repeat" description="TPR" evidence="14">
    <location>
        <begin position="178"/>
        <end position="211"/>
    </location>
</feature>
<keyword evidence="10 13" id="KW-0406">Ion transport</keyword>
<accession>A0A9W6GZM4</accession>
<dbReference type="NCBIfam" id="NF009955">
    <property type="entry name" value="PRK13421.1"/>
    <property type="match status" value="1"/>
</dbReference>
<feature type="repeat" description="TPR" evidence="14">
    <location>
        <begin position="144"/>
        <end position="177"/>
    </location>
</feature>
<keyword evidence="6" id="KW-0677">Repeat</keyword>
<evidence type="ECO:0000256" key="1">
    <source>
        <dbReference type="ARBA" id="ARBA00004141"/>
    </source>
</evidence>
<dbReference type="InterPro" id="IPR050498">
    <property type="entry name" value="Ycf3"/>
</dbReference>
<comment type="subcellular location">
    <subcellularLocation>
        <location evidence="13 15">Cell membrane</location>
        <topology evidence="13 15">Multi-pass membrane protein</topology>
    </subcellularLocation>
    <subcellularLocation>
        <location evidence="1">Membrane</location>
        <topology evidence="1">Multi-pass membrane protein</topology>
    </subcellularLocation>
</comment>
<dbReference type="GO" id="GO:0005886">
    <property type="term" value="C:plasma membrane"/>
    <property type="evidence" value="ECO:0007669"/>
    <property type="project" value="UniProtKB-SubCell"/>
</dbReference>
<evidence type="ECO:0000256" key="5">
    <source>
        <dbReference type="ARBA" id="ARBA00022692"/>
    </source>
</evidence>
<dbReference type="Pfam" id="PF00515">
    <property type="entry name" value="TPR_1"/>
    <property type="match status" value="1"/>
</dbReference>
<dbReference type="PRINTS" id="PR00123">
    <property type="entry name" value="ATPASEA"/>
</dbReference>
<dbReference type="PROSITE" id="PS50005">
    <property type="entry name" value="TPR"/>
    <property type="match status" value="6"/>
</dbReference>
<name>A0A9W6GZM4_9HYPH</name>
<feature type="transmembrane region" description="Helical" evidence="13">
    <location>
        <begin position="326"/>
        <end position="344"/>
    </location>
</feature>
<keyword evidence="9 13" id="KW-1133">Transmembrane helix</keyword>
<dbReference type="EMBL" id="BSEC01000005">
    <property type="protein sequence ID" value="GLI95839.1"/>
    <property type="molecule type" value="Genomic_DNA"/>
</dbReference>
<evidence type="ECO:0000256" key="12">
    <source>
        <dbReference type="ARBA" id="ARBA00023310"/>
    </source>
</evidence>
<dbReference type="Pfam" id="PF13181">
    <property type="entry name" value="TPR_8"/>
    <property type="match status" value="1"/>
</dbReference>
<evidence type="ECO:0000256" key="14">
    <source>
        <dbReference type="PROSITE-ProRule" id="PRU00339"/>
    </source>
</evidence>
<organism evidence="16 17">
    <name type="scientific">Methylocystis echinoides</name>
    <dbReference type="NCBI Taxonomy" id="29468"/>
    <lineage>
        <taxon>Bacteria</taxon>
        <taxon>Pseudomonadati</taxon>
        <taxon>Pseudomonadota</taxon>
        <taxon>Alphaproteobacteria</taxon>
        <taxon>Hyphomicrobiales</taxon>
        <taxon>Methylocystaceae</taxon>
        <taxon>Methylocystis</taxon>
    </lineage>
</organism>
<evidence type="ECO:0000256" key="10">
    <source>
        <dbReference type="ARBA" id="ARBA00023065"/>
    </source>
</evidence>
<dbReference type="GO" id="GO:0009279">
    <property type="term" value="C:cell outer membrane"/>
    <property type="evidence" value="ECO:0007669"/>
    <property type="project" value="TreeGrafter"/>
</dbReference>
<feature type="repeat" description="TPR" evidence="14">
    <location>
        <begin position="212"/>
        <end position="245"/>
    </location>
</feature>
<dbReference type="NCBIfam" id="NF004481">
    <property type="entry name" value="PRK05815.2-3"/>
    <property type="match status" value="1"/>
</dbReference>
<dbReference type="Pfam" id="PF13432">
    <property type="entry name" value="TPR_16"/>
    <property type="match status" value="2"/>
</dbReference>
<keyword evidence="7 13" id="KW-0375">Hydrogen ion transport</keyword>
<dbReference type="Gene3D" id="1.20.120.220">
    <property type="entry name" value="ATP synthase, F0 complex, subunit A"/>
    <property type="match status" value="1"/>
</dbReference>
<keyword evidence="13" id="KW-1003">Cell membrane</keyword>
<evidence type="ECO:0000256" key="11">
    <source>
        <dbReference type="ARBA" id="ARBA00023136"/>
    </source>
</evidence>